<organism evidence="1 2">
    <name type="scientific">Pandoraea pneumonica</name>
    <dbReference type="NCBI Taxonomy" id="2508299"/>
    <lineage>
        <taxon>Bacteria</taxon>
        <taxon>Pseudomonadati</taxon>
        <taxon>Pseudomonadota</taxon>
        <taxon>Betaproteobacteria</taxon>
        <taxon>Burkholderiales</taxon>
        <taxon>Burkholderiaceae</taxon>
        <taxon>Pandoraea</taxon>
    </lineage>
</organism>
<reference evidence="1 2" key="1">
    <citation type="submission" date="2019-08" db="EMBL/GenBank/DDBJ databases">
        <authorList>
            <person name="Peeters C."/>
        </authorList>
    </citation>
    <scope>NUCLEOTIDE SEQUENCE [LARGE SCALE GENOMIC DNA]</scope>
    <source>
        <strain evidence="1 2">LMG 31114</strain>
    </source>
</reference>
<accession>A0A5E4RIP6</accession>
<dbReference type="GeneID" id="300402287"/>
<sequence>MVQLHETYRGCEIDIEIGERTMLWDITITVTPLDGVELIEPIGSRKLKLPKTEELDLIERELMHEVRLAIDRDLVDP</sequence>
<gene>
    <name evidence="1" type="ORF">PPN31114_00211</name>
</gene>
<keyword evidence="2" id="KW-1185">Reference proteome</keyword>
<evidence type="ECO:0000313" key="2">
    <source>
        <dbReference type="Proteomes" id="UP000366945"/>
    </source>
</evidence>
<dbReference type="RefSeq" id="WP_150677654.1">
    <property type="nucleotide sequence ID" value="NZ_CABPSK010000001.1"/>
</dbReference>
<name>A0A5E4RIP6_9BURK</name>
<dbReference type="AlphaFoldDB" id="A0A5E4RIP6"/>
<dbReference type="EMBL" id="CABPSK010000001">
    <property type="protein sequence ID" value="VVD63220.1"/>
    <property type="molecule type" value="Genomic_DNA"/>
</dbReference>
<dbReference type="OrthoDB" id="8943178at2"/>
<evidence type="ECO:0000313" key="1">
    <source>
        <dbReference type="EMBL" id="VVD63220.1"/>
    </source>
</evidence>
<protein>
    <submittedName>
        <fullName evidence="1">Uncharacterized protein</fullName>
    </submittedName>
</protein>
<dbReference type="Proteomes" id="UP000366945">
    <property type="component" value="Unassembled WGS sequence"/>
</dbReference>
<proteinExistence type="predicted"/>